<dbReference type="InterPro" id="IPR033932">
    <property type="entry name" value="YtcJ-like"/>
</dbReference>
<dbReference type="Gene3D" id="3.10.310.70">
    <property type="match status" value="1"/>
</dbReference>
<dbReference type="SUPFAM" id="SSF51556">
    <property type="entry name" value="Metallo-dependent hydrolases"/>
    <property type="match status" value="1"/>
</dbReference>
<dbReference type="AlphaFoldDB" id="A0AAE0JWV5"/>
<dbReference type="InterPro" id="IPR011059">
    <property type="entry name" value="Metal-dep_hydrolase_composite"/>
</dbReference>
<proteinExistence type="predicted"/>
<evidence type="ECO:0000313" key="3">
    <source>
        <dbReference type="Proteomes" id="UP001287356"/>
    </source>
</evidence>
<dbReference type="CDD" id="cd01300">
    <property type="entry name" value="YtcJ_like"/>
    <property type="match status" value="1"/>
</dbReference>
<organism evidence="2 3">
    <name type="scientific">Lasiosphaeria ovina</name>
    <dbReference type="NCBI Taxonomy" id="92902"/>
    <lineage>
        <taxon>Eukaryota</taxon>
        <taxon>Fungi</taxon>
        <taxon>Dikarya</taxon>
        <taxon>Ascomycota</taxon>
        <taxon>Pezizomycotina</taxon>
        <taxon>Sordariomycetes</taxon>
        <taxon>Sordariomycetidae</taxon>
        <taxon>Sordariales</taxon>
        <taxon>Lasiosphaeriaceae</taxon>
        <taxon>Lasiosphaeria</taxon>
    </lineage>
</organism>
<dbReference type="InterPro" id="IPR013108">
    <property type="entry name" value="Amidohydro_3"/>
</dbReference>
<dbReference type="Gene3D" id="2.30.40.10">
    <property type="entry name" value="Urease, subunit C, domain 1"/>
    <property type="match status" value="1"/>
</dbReference>
<reference evidence="2" key="1">
    <citation type="journal article" date="2023" name="Mol. Phylogenet. Evol.">
        <title>Genome-scale phylogeny and comparative genomics of the fungal order Sordariales.</title>
        <authorList>
            <person name="Hensen N."/>
            <person name="Bonometti L."/>
            <person name="Westerberg I."/>
            <person name="Brannstrom I.O."/>
            <person name="Guillou S."/>
            <person name="Cros-Aarteil S."/>
            <person name="Calhoun S."/>
            <person name="Haridas S."/>
            <person name="Kuo A."/>
            <person name="Mondo S."/>
            <person name="Pangilinan J."/>
            <person name="Riley R."/>
            <person name="LaButti K."/>
            <person name="Andreopoulos B."/>
            <person name="Lipzen A."/>
            <person name="Chen C."/>
            <person name="Yan M."/>
            <person name="Daum C."/>
            <person name="Ng V."/>
            <person name="Clum A."/>
            <person name="Steindorff A."/>
            <person name="Ohm R.A."/>
            <person name="Martin F."/>
            <person name="Silar P."/>
            <person name="Natvig D.O."/>
            <person name="Lalanne C."/>
            <person name="Gautier V."/>
            <person name="Ament-Velasquez S.L."/>
            <person name="Kruys A."/>
            <person name="Hutchinson M.I."/>
            <person name="Powell A.J."/>
            <person name="Barry K."/>
            <person name="Miller A.N."/>
            <person name="Grigoriev I.V."/>
            <person name="Debuchy R."/>
            <person name="Gladieux P."/>
            <person name="Hiltunen Thoren M."/>
            <person name="Johannesson H."/>
        </authorList>
    </citation>
    <scope>NUCLEOTIDE SEQUENCE</scope>
    <source>
        <strain evidence="2">CBS 958.72</strain>
    </source>
</reference>
<dbReference type="EMBL" id="JAULSN010000008">
    <property type="protein sequence ID" value="KAK3365497.1"/>
    <property type="molecule type" value="Genomic_DNA"/>
</dbReference>
<comment type="caution">
    <text evidence="2">The sequence shown here is derived from an EMBL/GenBank/DDBJ whole genome shotgun (WGS) entry which is preliminary data.</text>
</comment>
<dbReference type="Pfam" id="PF07969">
    <property type="entry name" value="Amidohydro_3"/>
    <property type="match status" value="1"/>
</dbReference>
<evidence type="ECO:0000259" key="1">
    <source>
        <dbReference type="Pfam" id="PF07969"/>
    </source>
</evidence>
<protein>
    <submittedName>
        <fullName evidence="2">Amidohydrolase 3</fullName>
    </submittedName>
</protein>
<sequence length="572" mass="61744">MQQTGDDVSVYAGTIITMAAGNFSPEEAMAIKGDTIIAIGTTEAVDAAVSSMQHTKRDLGTQCIMPGFVEPHVHLLLSSLVGKGSPVIDMSYSAVKKRHKAVDLIKKSPHYGNPCEWIIGCGYDPSLVEAHEQFKLDDLDCIAPLNPVFILNQSGHLAYVNSRAFKWAKIGITNCDANFPECDPNYEKNDSGTALDGVLKEGAVTTVAKSLPQSPFMIDNLAATLKGWAKNGCTTVFDCGLGSISGSYSTEISWINSKTAGGKFPRLYGAVAIQAITDLQQFIDSQQPPWDSGSIRVQAVKFWLDGSTQGFTAAVSKPYLNPPKGWPPCGPLNYPCNDEKHKHDDDEKPTDDEKTLQGYVTPLVKAGWQMVLHANGSRAVEQGLRVLGKALAASGDIVKKPNFLHRLEHVTADITTDQLRAAATMGLAVSHLVAHIRTWGYTFRTWVLGAERAARLDPVRDDVDLGVTYSFHSDSPVSEAEPLQYVDTAVTRQMANGCGVLGKCQTVSLEEGFRGITYNPAKKLGALADIGSLEVGKKADFVVLGIDPRLVHEGLLRSQCSVLETWVGGVEI</sequence>
<dbReference type="SUPFAM" id="SSF51338">
    <property type="entry name" value="Composite domain of metallo-dependent hydrolases"/>
    <property type="match status" value="1"/>
</dbReference>
<reference evidence="2" key="2">
    <citation type="submission" date="2023-06" db="EMBL/GenBank/DDBJ databases">
        <authorList>
            <consortium name="Lawrence Berkeley National Laboratory"/>
            <person name="Haridas S."/>
            <person name="Hensen N."/>
            <person name="Bonometti L."/>
            <person name="Westerberg I."/>
            <person name="Brannstrom I.O."/>
            <person name="Guillou S."/>
            <person name="Cros-Aarteil S."/>
            <person name="Calhoun S."/>
            <person name="Kuo A."/>
            <person name="Mondo S."/>
            <person name="Pangilinan J."/>
            <person name="Riley R."/>
            <person name="Labutti K."/>
            <person name="Andreopoulos B."/>
            <person name="Lipzen A."/>
            <person name="Chen C."/>
            <person name="Yanf M."/>
            <person name="Daum C."/>
            <person name="Ng V."/>
            <person name="Clum A."/>
            <person name="Steindorff A."/>
            <person name="Ohm R."/>
            <person name="Martin F."/>
            <person name="Silar P."/>
            <person name="Natvig D."/>
            <person name="Lalanne C."/>
            <person name="Gautier V."/>
            <person name="Ament-Velasquez S.L."/>
            <person name="Kruys A."/>
            <person name="Hutchinson M.I."/>
            <person name="Powell A.J."/>
            <person name="Barry K."/>
            <person name="Miller A.N."/>
            <person name="Grigoriev I.V."/>
            <person name="Debuchy R."/>
            <person name="Gladieux P."/>
            <person name="Thoren M.H."/>
            <person name="Johannesson H."/>
        </authorList>
    </citation>
    <scope>NUCLEOTIDE SEQUENCE</scope>
    <source>
        <strain evidence="2">CBS 958.72</strain>
    </source>
</reference>
<name>A0AAE0JWV5_9PEZI</name>
<dbReference type="GO" id="GO:0016810">
    <property type="term" value="F:hydrolase activity, acting on carbon-nitrogen (but not peptide) bonds"/>
    <property type="evidence" value="ECO:0007669"/>
    <property type="project" value="InterPro"/>
</dbReference>
<evidence type="ECO:0000313" key="2">
    <source>
        <dbReference type="EMBL" id="KAK3365497.1"/>
    </source>
</evidence>
<accession>A0AAE0JWV5</accession>
<dbReference type="InterPro" id="IPR032466">
    <property type="entry name" value="Metal_Hydrolase"/>
</dbReference>
<dbReference type="Proteomes" id="UP001287356">
    <property type="component" value="Unassembled WGS sequence"/>
</dbReference>
<feature type="domain" description="Amidohydrolase 3" evidence="1">
    <location>
        <begin position="59"/>
        <end position="570"/>
    </location>
</feature>
<dbReference type="PANTHER" id="PTHR22642">
    <property type="entry name" value="IMIDAZOLONEPROPIONASE"/>
    <property type="match status" value="1"/>
</dbReference>
<dbReference type="Gene3D" id="3.20.20.140">
    <property type="entry name" value="Metal-dependent hydrolases"/>
    <property type="match status" value="1"/>
</dbReference>
<keyword evidence="3" id="KW-1185">Reference proteome</keyword>
<gene>
    <name evidence="2" type="ORF">B0T24DRAFT_582232</name>
</gene>
<dbReference type="PANTHER" id="PTHR22642:SF2">
    <property type="entry name" value="PROTEIN LONG AFTER FAR-RED 3"/>
    <property type="match status" value="1"/>
</dbReference>